<sequence length="267" mass="30507">MLPLYKAVSLINPVMGGGSTRPWLVTVKTPYGFDSYVLKLFSSKDTSQLPYLNKEVFAATIAEELEIPTPPPALIELDRNFIATLGEAERERVNMLDRNIVFGCQFQDGYNEFGAAFNPKSFGFVHAQTIFAFDVFIRNFDRRRVKPNLLVTNNDYMCIDHDKSLEISKTFDEYLNLDGWGVFANDGDTGHLFHSHLKSERKKGKAVDFSEFQELLKTFNTRALSAAATRLNEFSIETEDHYEIEHYLQEIIVAKAKFFKLLNHLIG</sequence>
<accession>A0A2U1B408</accession>
<comment type="caution">
    <text evidence="2">The sequence shown here is derived from an EMBL/GenBank/DDBJ whole genome shotgun (WGS) entry which is preliminary data.</text>
</comment>
<dbReference type="EMBL" id="QEKI01000002">
    <property type="protein sequence ID" value="PVY43247.1"/>
    <property type="molecule type" value="Genomic_DNA"/>
</dbReference>
<name>A0A2U1B408_9BACT</name>
<feature type="domain" description="HipA-like kinase" evidence="1">
    <location>
        <begin position="16"/>
        <end position="172"/>
    </location>
</feature>
<protein>
    <recommendedName>
        <fullName evidence="1">HipA-like kinase domain-containing protein</fullName>
    </recommendedName>
</protein>
<dbReference type="RefSeq" id="WP_133242721.1">
    <property type="nucleotide sequence ID" value="NZ_QEKI01000002.1"/>
</dbReference>
<proteinExistence type="predicted"/>
<dbReference type="InterPro" id="IPR046748">
    <property type="entry name" value="HipA_2"/>
</dbReference>
<gene>
    <name evidence="2" type="ORF">C8E01_102426</name>
</gene>
<dbReference type="Pfam" id="PF20613">
    <property type="entry name" value="HipA_2"/>
    <property type="match status" value="1"/>
</dbReference>
<evidence type="ECO:0000313" key="2">
    <source>
        <dbReference type="EMBL" id="PVY43247.1"/>
    </source>
</evidence>
<keyword evidence="3" id="KW-1185">Reference proteome</keyword>
<dbReference type="Proteomes" id="UP000245466">
    <property type="component" value="Unassembled WGS sequence"/>
</dbReference>
<evidence type="ECO:0000259" key="1">
    <source>
        <dbReference type="Pfam" id="PF20613"/>
    </source>
</evidence>
<dbReference type="AlphaFoldDB" id="A0A2U1B408"/>
<reference evidence="2 3" key="1">
    <citation type="submission" date="2018-04" db="EMBL/GenBank/DDBJ databases">
        <title>Genomic Encyclopedia of Type Strains, Phase IV (KMG-IV): sequencing the most valuable type-strain genomes for metagenomic binning, comparative biology and taxonomic classification.</title>
        <authorList>
            <person name="Goeker M."/>
        </authorList>
    </citation>
    <scope>NUCLEOTIDE SEQUENCE [LARGE SCALE GENOMIC DNA]</scope>
    <source>
        <strain evidence="2 3">DSM 100231</strain>
    </source>
</reference>
<dbReference type="OrthoDB" id="1339734at2"/>
<evidence type="ECO:0000313" key="3">
    <source>
        <dbReference type="Proteomes" id="UP000245466"/>
    </source>
</evidence>
<organism evidence="2 3">
    <name type="scientific">Pontibacter virosus</name>
    <dbReference type="NCBI Taxonomy" id="1765052"/>
    <lineage>
        <taxon>Bacteria</taxon>
        <taxon>Pseudomonadati</taxon>
        <taxon>Bacteroidota</taxon>
        <taxon>Cytophagia</taxon>
        <taxon>Cytophagales</taxon>
        <taxon>Hymenobacteraceae</taxon>
        <taxon>Pontibacter</taxon>
    </lineage>
</organism>